<gene>
    <name evidence="1" type="ORF">APLA_LOCUS10805</name>
</gene>
<name>A0A8S1AHA7_ARCPL</name>
<sequence>MTRKRRLQVELGGELDYDGENNILPPYCPAPGREDATSYVMILEHNSLLIHIHQSIYTGEVSKENRESLVQLNTLDVLEEYGVEINEEKDERPFYKRSIQLLEDVEALEYIINIVKQELSDEEINSIYLEGDSQLSEVVPYSGQHLALLDVENNERQDSNNNSMSDQDVEVISPPMVIEDVVDTTPDKQEETVADEGINKTRTDDNTAETVTVKRLTVEDMIGYSGGLRVYERYEGKVMEERMNKIPYMINLSHVDQIQTMLNTHVDQKETMLG</sequence>
<protein>
    <submittedName>
        <fullName evidence="1">Uncharacterized protein</fullName>
    </submittedName>
</protein>
<reference evidence="1 2" key="1">
    <citation type="submission" date="2020-04" db="EMBL/GenBank/DDBJ databases">
        <authorList>
            <person name="Wallbank WR R."/>
            <person name="Pardo Diaz C."/>
            <person name="Kozak K."/>
            <person name="Martin S."/>
            <person name="Jiggins C."/>
            <person name="Moest M."/>
            <person name="Warren A I."/>
            <person name="Byers J.R.P. K."/>
            <person name="Montejo-Kovacevich G."/>
            <person name="Yen C E."/>
        </authorList>
    </citation>
    <scope>NUCLEOTIDE SEQUENCE [LARGE SCALE GENOMIC DNA]</scope>
</reference>
<proteinExistence type="predicted"/>
<accession>A0A8S1AHA7</accession>
<evidence type="ECO:0000313" key="1">
    <source>
        <dbReference type="EMBL" id="CAB3244727.1"/>
    </source>
</evidence>
<organism evidence="1 2">
    <name type="scientific">Arctia plantaginis</name>
    <name type="common">Wood tiger moth</name>
    <name type="synonym">Phalaena plantaginis</name>
    <dbReference type="NCBI Taxonomy" id="874455"/>
    <lineage>
        <taxon>Eukaryota</taxon>
        <taxon>Metazoa</taxon>
        <taxon>Ecdysozoa</taxon>
        <taxon>Arthropoda</taxon>
        <taxon>Hexapoda</taxon>
        <taxon>Insecta</taxon>
        <taxon>Pterygota</taxon>
        <taxon>Neoptera</taxon>
        <taxon>Endopterygota</taxon>
        <taxon>Lepidoptera</taxon>
        <taxon>Glossata</taxon>
        <taxon>Ditrysia</taxon>
        <taxon>Noctuoidea</taxon>
        <taxon>Erebidae</taxon>
        <taxon>Arctiinae</taxon>
        <taxon>Arctia</taxon>
    </lineage>
</organism>
<comment type="caution">
    <text evidence="1">The sequence shown here is derived from an EMBL/GenBank/DDBJ whole genome shotgun (WGS) entry which is preliminary data.</text>
</comment>
<dbReference type="EMBL" id="CADEBD010000321">
    <property type="protein sequence ID" value="CAB3244727.1"/>
    <property type="molecule type" value="Genomic_DNA"/>
</dbReference>
<dbReference type="Proteomes" id="UP000494256">
    <property type="component" value="Unassembled WGS sequence"/>
</dbReference>
<evidence type="ECO:0000313" key="2">
    <source>
        <dbReference type="Proteomes" id="UP000494256"/>
    </source>
</evidence>
<dbReference type="AlphaFoldDB" id="A0A8S1AHA7"/>